<protein>
    <submittedName>
        <fullName evidence="1">Uncharacterized protein</fullName>
    </submittedName>
</protein>
<comment type="caution">
    <text evidence="1">The sequence shown here is derived from an EMBL/GenBank/DDBJ whole genome shotgun (WGS) entry which is preliminary data.</text>
</comment>
<name>A0A2T3HWN6_9GAMM</name>
<accession>A0A2T3HWN6</accession>
<dbReference type="RefSeq" id="WP_065190150.1">
    <property type="nucleotide sequence ID" value="NZ_LZFB01000039.1"/>
</dbReference>
<evidence type="ECO:0000313" key="2">
    <source>
        <dbReference type="Proteomes" id="UP000241858"/>
    </source>
</evidence>
<sequence length="242" mass="27426">MLKYGEIPSEFTPRYCKVKVDHGCYPVINYNADNVTITRWFGEDNIRINRVCFLTDSQANIYEKRVAQVTSDNDLYRQLGIGELIKTITINGNKLSLARAVLTGGIPVVLDDIYLIFDSNNHWLTKTAILDYRSCHSDSNIAVNKRFSALGKLDSLDSENPLIQVALAEAIYNLSIGDTITIHDIFKSNEPIKYQITGNDGLKLVCQKLNRQNKLLKKEETLSSILEPRSGYVPELFYNDRS</sequence>
<dbReference type="AlphaFoldDB" id="A0A2T3HWN6"/>
<reference evidence="1 2" key="1">
    <citation type="submission" date="2018-03" db="EMBL/GenBank/DDBJ databases">
        <title>Whole genome sequencing of Histamine producing bacteria.</title>
        <authorList>
            <person name="Butler K."/>
        </authorList>
    </citation>
    <scope>NUCLEOTIDE SEQUENCE [LARGE SCALE GENOMIC DNA]</scope>
    <source>
        <strain evidence="1 2">DSM 23343</strain>
    </source>
</reference>
<evidence type="ECO:0000313" key="1">
    <source>
        <dbReference type="EMBL" id="PSU03451.1"/>
    </source>
</evidence>
<proteinExistence type="predicted"/>
<gene>
    <name evidence="1" type="ORF">C0W81_11835</name>
</gene>
<organism evidence="1 2">
    <name type="scientific">Photobacterium aquimaris</name>
    <dbReference type="NCBI Taxonomy" id="512643"/>
    <lineage>
        <taxon>Bacteria</taxon>
        <taxon>Pseudomonadati</taxon>
        <taxon>Pseudomonadota</taxon>
        <taxon>Gammaproteobacteria</taxon>
        <taxon>Vibrionales</taxon>
        <taxon>Vibrionaceae</taxon>
        <taxon>Photobacterium</taxon>
    </lineage>
</organism>
<dbReference type="EMBL" id="PYLY01000023">
    <property type="protein sequence ID" value="PSU03451.1"/>
    <property type="molecule type" value="Genomic_DNA"/>
</dbReference>
<dbReference type="Proteomes" id="UP000241858">
    <property type="component" value="Unassembled WGS sequence"/>
</dbReference>